<evidence type="ECO:0000313" key="6">
    <source>
        <dbReference type="Proteomes" id="UP000275348"/>
    </source>
</evidence>
<evidence type="ECO:0000256" key="4">
    <source>
        <dbReference type="SAM" id="SignalP"/>
    </source>
</evidence>
<dbReference type="AlphaFoldDB" id="A0A3L9M369"/>
<dbReference type="InterPro" id="IPR008993">
    <property type="entry name" value="TIMP-like_OB-fold"/>
</dbReference>
<feature type="transmembrane region" description="Helical" evidence="3">
    <location>
        <begin position="179"/>
        <end position="199"/>
    </location>
</feature>
<reference evidence="5 6" key="1">
    <citation type="submission" date="2018-10" db="EMBL/GenBank/DDBJ databases">
        <authorList>
            <person name="Chen X."/>
        </authorList>
    </citation>
    <scope>NUCLEOTIDE SEQUENCE [LARGE SCALE GENOMIC DNA]</scope>
    <source>
        <strain evidence="5 6">YIM 102668</strain>
    </source>
</reference>
<sequence length="202" mass="23047">MKYIFFLLFLFSSSAFGCSCAFPTIKDSYQNSDAIFIGKVIAVDSSKYDYSSNTVYAYTFEIEKDFKRELSKQNSKKYYTTIYTPLGSLFGGCGMTFNLNEKYLVYGYPTSFGVSTSICTRSDALNNVSEEEINQLQKLNEEFIASNEIILPSYENDDIVILSKKNDLYQLTAERKEKYYWIGLGVLGILLIVSLGFNFRKS</sequence>
<keyword evidence="4" id="KW-0732">Signal</keyword>
<accession>A0A3L9M369</accession>
<dbReference type="GO" id="GO:0008191">
    <property type="term" value="F:metalloendopeptidase inhibitor activity"/>
    <property type="evidence" value="ECO:0007669"/>
    <property type="project" value="InterPro"/>
</dbReference>
<dbReference type="GO" id="GO:0005576">
    <property type="term" value="C:extracellular region"/>
    <property type="evidence" value="ECO:0007669"/>
    <property type="project" value="UniProtKB-SubCell"/>
</dbReference>
<keyword evidence="3" id="KW-1133">Transmembrane helix</keyword>
<evidence type="ECO:0000256" key="2">
    <source>
        <dbReference type="ARBA" id="ARBA00022525"/>
    </source>
</evidence>
<feature type="signal peptide" evidence="4">
    <location>
        <begin position="1"/>
        <end position="17"/>
    </location>
</feature>
<evidence type="ECO:0000256" key="3">
    <source>
        <dbReference type="SAM" id="Phobius"/>
    </source>
</evidence>
<dbReference type="SUPFAM" id="SSF50242">
    <property type="entry name" value="TIMP-like"/>
    <property type="match status" value="1"/>
</dbReference>
<keyword evidence="6" id="KW-1185">Reference proteome</keyword>
<keyword evidence="2" id="KW-0964">Secreted</keyword>
<keyword evidence="3" id="KW-0812">Transmembrane</keyword>
<gene>
    <name evidence="5" type="ORF">EAH69_11695</name>
</gene>
<dbReference type="Proteomes" id="UP000275348">
    <property type="component" value="Unassembled WGS sequence"/>
</dbReference>
<comment type="subcellular location">
    <subcellularLocation>
        <location evidence="1">Secreted</location>
    </subcellularLocation>
</comment>
<dbReference type="PROSITE" id="PS51257">
    <property type="entry name" value="PROKAR_LIPOPROTEIN"/>
    <property type="match status" value="1"/>
</dbReference>
<comment type="caution">
    <text evidence="5">The sequence shown here is derived from an EMBL/GenBank/DDBJ whole genome shotgun (WGS) entry which is preliminary data.</text>
</comment>
<evidence type="ECO:0000256" key="1">
    <source>
        <dbReference type="ARBA" id="ARBA00004613"/>
    </source>
</evidence>
<protein>
    <recommendedName>
        <fullName evidence="7">Tissue inhibitor of metalloproteinase</fullName>
    </recommendedName>
</protein>
<dbReference type="InterPro" id="IPR001820">
    <property type="entry name" value="TIMP"/>
</dbReference>
<name>A0A3L9M369_9FLAO</name>
<feature type="chain" id="PRO_5018080857" description="Tissue inhibitor of metalloproteinase" evidence="4">
    <location>
        <begin position="18"/>
        <end position="202"/>
    </location>
</feature>
<dbReference type="Pfam" id="PF00965">
    <property type="entry name" value="TIMP"/>
    <property type="match status" value="1"/>
</dbReference>
<dbReference type="RefSeq" id="WP_121935393.1">
    <property type="nucleotide sequence ID" value="NZ_RDOJ01000018.1"/>
</dbReference>
<proteinExistence type="predicted"/>
<dbReference type="EMBL" id="RDOJ01000018">
    <property type="protein sequence ID" value="RLZ07368.1"/>
    <property type="molecule type" value="Genomic_DNA"/>
</dbReference>
<organism evidence="5 6">
    <name type="scientific">Faecalibacter macacae</name>
    <dbReference type="NCBI Taxonomy" id="1859289"/>
    <lineage>
        <taxon>Bacteria</taxon>
        <taxon>Pseudomonadati</taxon>
        <taxon>Bacteroidota</taxon>
        <taxon>Flavobacteriia</taxon>
        <taxon>Flavobacteriales</taxon>
        <taxon>Weeksellaceae</taxon>
        <taxon>Faecalibacter</taxon>
    </lineage>
</organism>
<dbReference type="Gene3D" id="2.40.50.120">
    <property type="match status" value="1"/>
</dbReference>
<evidence type="ECO:0000313" key="5">
    <source>
        <dbReference type="EMBL" id="RLZ07368.1"/>
    </source>
</evidence>
<keyword evidence="3" id="KW-0472">Membrane</keyword>
<evidence type="ECO:0008006" key="7">
    <source>
        <dbReference type="Google" id="ProtNLM"/>
    </source>
</evidence>
<dbReference type="OrthoDB" id="1354811at2"/>